<name>A0A843VAF5_COLES</name>
<dbReference type="GO" id="GO:0046872">
    <property type="term" value="F:metal ion binding"/>
    <property type="evidence" value="ECO:0007669"/>
    <property type="project" value="UniProtKB-KW"/>
</dbReference>
<dbReference type="PANTHER" id="PTHR47208">
    <property type="entry name" value="OS02G0174800 PROTEIN"/>
    <property type="match status" value="1"/>
</dbReference>
<keyword evidence="2" id="KW-0479">Metal-binding</keyword>
<sequence length="251" mass="26840">MAAECPGRRPPPAGKLSLLVGFAESLSSQVPAAAEVSSRSPTPRSPRSFDYDGAVGLGIVAAMNDGGHPKGVAASVTRKPRLAPPLRSVPIPIVSAAAAQATARRKEWRGEEQEMEMALSESYTCVISHVDGAAVRKRVYFDDGAGHYCWGGCSAALWETPPAPVRPSLLPPAEDFLSRCFRCRKKLHGIDIFMYRGDKAFCSVECRCQQILSEERGERRVPNKAPKPPLDCSSVSPCSTPLFFAAGVAAA</sequence>
<protein>
    <recommendedName>
        <fullName evidence="4">FLZ-type domain-containing protein</fullName>
    </recommendedName>
</protein>
<comment type="caution">
    <text evidence="5">The sequence shown here is derived from an EMBL/GenBank/DDBJ whole genome shotgun (WGS) entry which is preliminary data.</text>
</comment>
<gene>
    <name evidence="5" type="ORF">Taro_024819</name>
</gene>
<evidence type="ECO:0000313" key="5">
    <source>
        <dbReference type="EMBL" id="MQL92196.1"/>
    </source>
</evidence>
<dbReference type="PANTHER" id="PTHR47208:SF1">
    <property type="entry name" value="OS02G0174800 PROTEIN"/>
    <property type="match status" value="1"/>
</dbReference>
<feature type="domain" description="FLZ-type" evidence="4">
    <location>
        <begin position="175"/>
        <end position="218"/>
    </location>
</feature>
<dbReference type="PROSITE" id="PS51795">
    <property type="entry name" value="ZF_FLZ"/>
    <property type="match status" value="1"/>
</dbReference>
<dbReference type="AlphaFoldDB" id="A0A843VAF5"/>
<feature type="zinc finger region" description="FLZ-type" evidence="3">
    <location>
        <begin position="175"/>
        <end position="218"/>
    </location>
</feature>
<evidence type="ECO:0000256" key="3">
    <source>
        <dbReference type="PROSITE-ProRule" id="PRU01131"/>
    </source>
</evidence>
<reference evidence="5" key="1">
    <citation type="submission" date="2017-07" db="EMBL/GenBank/DDBJ databases">
        <title>Taro Niue Genome Assembly and Annotation.</title>
        <authorList>
            <person name="Atibalentja N."/>
            <person name="Keating K."/>
            <person name="Fields C.J."/>
        </authorList>
    </citation>
    <scope>NUCLEOTIDE SEQUENCE</scope>
    <source>
        <strain evidence="5">Niue_2</strain>
        <tissue evidence="5">Leaf</tissue>
    </source>
</reference>
<evidence type="ECO:0000313" key="6">
    <source>
        <dbReference type="Proteomes" id="UP000652761"/>
    </source>
</evidence>
<dbReference type="OrthoDB" id="777466at2759"/>
<organism evidence="5 6">
    <name type="scientific">Colocasia esculenta</name>
    <name type="common">Wild taro</name>
    <name type="synonym">Arum esculentum</name>
    <dbReference type="NCBI Taxonomy" id="4460"/>
    <lineage>
        <taxon>Eukaryota</taxon>
        <taxon>Viridiplantae</taxon>
        <taxon>Streptophyta</taxon>
        <taxon>Embryophyta</taxon>
        <taxon>Tracheophyta</taxon>
        <taxon>Spermatophyta</taxon>
        <taxon>Magnoliopsida</taxon>
        <taxon>Liliopsida</taxon>
        <taxon>Araceae</taxon>
        <taxon>Aroideae</taxon>
        <taxon>Colocasieae</taxon>
        <taxon>Colocasia</taxon>
    </lineage>
</organism>
<accession>A0A843VAF5</accession>
<evidence type="ECO:0000259" key="4">
    <source>
        <dbReference type="PROSITE" id="PS51795"/>
    </source>
</evidence>
<keyword evidence="6" id="KW-1185">Reference proteome</keyword>
<proteinExistence type="inferred from homology"/>
<dbReference type="Pfam" id="PF04570">
    <property type="entry name" value="zf-FLZ"/>
    <property type="match status" value="1"/>
</dbReference>
<dbReference type="InterPro" id="IPR007650">
    <property type="entry name" value="Zf-FLZ_dom"/>
</dbReference>
<dbReference type="InterPro" id="IPR044604">
    <property type="entry name" value="FLZ12/13/14"/>
</dbReference>
<evidence type="ECO:0000256" key="1">
    <source>
        <dbReference type="ARBA" id="ARBA00009374"/>
    </source>
</evidence>
<comment type="similarity">
    <text evidence="1">Belongs to the FLZ family.</text>
</comment>
<dbReference type="EMBL" id="NMUH01001422">
    <property type="protein sequence ID" value="MQL92196.1"/>
    <property type="molecule type" value="Genomic_DNA"/>
</dbReference>
<dbReference type="Proteomes" id="UP000652761">
    <property type="component" value="Unassembled WGS sequence"/>
</dbReference>
<evidence type="ECO:0000256" key="2">
    <source>
        <dbReference type="ARBA" id="ARBA00022723"/>
    </source>
</evidence>